<evidence type="ECO:0000313" key="3">
    <source>
        <dbReference type="Proteomes" id="UP000319516"/>
    </source>
</evidence>
<name>A0A542YQN7_9MICO</name>
<reference evidence="2 3" key="1">
    <citation type="submission" date="2019-06" db="EMBL/GenBank/DDBJ databases">
        <title>Sequencing the genomes of 1000 actinobacteria strains.</title>
        <authorList>
            <person name="Klenk H.-P."/>
        </authorList>
    </citation>
    <scope>NUCLEOTIDE SEQUENCE [LARGE SCALE GENOMIC DNA]</scope>
    <source>
        <strain evidence="2 3">DSM 12335</strain>
    </source>
</reference>
<accession>A0A542YQN7</accession>
<keyword evidence="1" id="KW-1133">Transmembrane helix</keyword>
<sequence length="151" mass="15611">MTAAGAGQPTEPTAGGTGRSGRALGWQIATVVLLIAAGVLAYLFFSQRDTGSSDVLGETAESSARAACTLIAQVPEDGFDMSAENNFPEVDRLAAAEALAYLAKDQDDQYAGLYTAIAEPRQVSVAMFAADTPEFAESLARANDACAEIAD</sequence>
<keyword evidence="3" id="KW-1185">Reference proteome</keyword>
<evidence type="ECO:0000256" key="1">
    <source>
        <dbReference type="SAM" id="Phobius"/>
    </source>
</evidence>
<protein>
    <submittedName>
        <fullName evidence="2">Uncharacterized protein</fullName>
    </submittedName>
</protein>
<keyword evidence="1" id="KW-0472">Membrane</keyword>
<organism evidence="2 3">
    <name type="scientific">Ornithinicoccus hortensis</name>
    <dbReference type="NCBI Taxonomy" id="82346"/>
    <lineage>
        <taxon>Bacteria</taxon>
        <taxon>Bacillati</taxon>
        <taxon>Actinomycetota</taxon>
        <taxon>Actinomycetes</taxon>
        <taxon>Micrococcales</taxon>
        <taxon>Intrasporangiaceae</taxon>
        <taxon>Ornithinicoccus</taxon>
    </lineage>
</organism>
<dbReference type="Proteomes" id="UP000319516">
    <property type="component" value="Unassembled WGS sequence"/>
</dbReference>
<dbReference type="EMBL" id="VFOP01000001">
    <property type="protein sequence ID" value="TQL50371.1"/>
    <property type="molecule type" value="Genomic_DNA"/>
</dbReference>
<dbReference type="AlphaFoldDB" id="A0A542YQN7"/>
<comment type="caution">
    <text evidence="2">The sequence shown here is derived from an EMBL/GenBank/DDBJ whole genome shotgun (WGS) entry which is preliminary data.</text>
</comment>
<evidence type="ECO:0000313" key="2">
    <source>
        <dbReference type="EMBL" id="TQL50371.1"/>
    </source>
</evidence>
<gene>
    <name evidence="2" type="ORF">FB467_1477</name>
</gene>
<feature type="transmembrane region" description="Helical" evidence="1">
    <location>
        <begin position="24"/>
        <end position="45"/>
    </location>
</feature>
<proteinExistence type="predicted"/>
<keyword evidence="1" id="KW-0812">Transmembrane</keyword>